<organism evidence="1 2">
    <name type="scientific">Kribbella karoonensis</name>
    <dbReference type="NCBI Taxonomy" id="324851"/>
    <lineage>
        <taxon>Bacteria</taxon>
        <taxon>Bacillati</taxon>
        <taxon>Actinomycetota</taxon>
        <taxon>Actinomycetes</taxon>
        <taxon>Propionibacteriales</taxon>
        <taxon>Kribbellaceae</taxon>
        <taxon>Kribbella</taxon>
    </lineage>
</organism>
<dbReference type="EMBL" id="BAAAND010000001">
    <property type="protein sequence ID" value="GAA1567030.1"/>
    <property type="molecule type" value="Genomic_DNA"/>
</dbReference>
<gene>
    <name evidence="1" type="ORF">GCM10009742_05820</name>
</gene>
<evidence type="ECO:0000313" key="1">
    <source>
        <dbReference type="EMBL" id="GAA1567030.1"/>
    </source>
</evidence>
<name>A0ABN2CZY7_9ACTN</name>
<dbReference type="Gene3D" id="1.50.10.10">
    <property type="match status" value="1"/>
</dbReference>
<dbReference type="InterPro" id="IPR008928">
    <property type="entry name" value="6-hairpin_glycosidase_sf"/>
</dbReference>
<dbReference type="InterPro" id="IPR012341">
    <property type="entry name" value="6hp_glycosidase-like_sf"/>
</dbReference>
<dbReference type="Proteomes" id="UP001500190">
    <property type="component" value="Unassembled WGS sequence"/>
</dbReference>
<evidence type="ECO:0000313" key="2">
    <source>
        <dbReference type="Proteomes" id="UP001500190"/>
    </source>
</evidence>
<protein>
    <recommendedName>
        <fullName evidence="3">Alpha-L-rhamnosidase six-hairpin glycosidase domain-containing protein</fullName>
    </recommendedName>
</protein>
<sequence>MEPDAEQALTWWAPQRQVWTPVGWPSHLFRFDVFYNGTIVCQPAVALPPSDSPALKPYLAPYRGRDFQVTVVMPDRGRIPPPPSAPQYLHRTDFGVGIQGWREDTATPVLWTEHRRQEGLVLRQSTFAHVAGGRDVETALEPIYAWTRFTVEQVNDVRPPDEFRLVLRLSKVFLTHVVDPPEQQEAWITMQVTPSAAPLDGPLEQCGDRIVDADGNVRLVAPGRLSPVAPGVYDLEIILDARVGASVDVLLPMLPGDVDDEVRLGYDGALAEAESYWEPRTAAVIRTPEKYVNSFFRRSVQLAEIIAEKSPDTGLPTFLTGSFGYDVLWSTPTSMVSHMFLDLLGHHDLVASHLELYRASQGVRQPPGTAYDGISNAGFFATPSSLQSFDWLSDHGAILEAVARHALLSRNQAFVERWTEPIVQACDFIARSCAYVEHPAVPGLMPPAKANDTGVEQQSVSIQAWTYRGLMSAVQLLRRIGHPRAVEFAELGERFRAAYVEALRTADAPTWTAPDGTPWPVLPSKFYGPESAWPELELFDGGALMSVWAGLMPADDPLMRSFVEFFRVGPNTANFDSAHHTALDRVVLDHEQSSGEPCYSWNLFHSWELGDREHFLEGLYGLITGAISPQTYIAGEHRHGMYGMVGVQPLIVWAARHAVIDDAIVPGELHLLRLCPRAWISPDEETVFEPMPTLFGPMTLRFRRYGDTLEVRHSTTWAEEPARIVVHRPPGIQRIVIV</sequence>
<reference evidence="1 2" key="1">
    <citation type="journal article" date="2019" name="Int. J. Syst. Evol. Microbiol.">
        <title>The Global Catalogue of Microorganisms (GCM) 10K type strain sequencing project: providing services to taxonomists for standard genome sequencing and annotation.</title>
        <authorList>
            <consortium name="The Broad Institute Genomics Platform"/>
            <consortium name="The Broad Institute Genome Sequencing Center for Infectious Disease"/>
            <person name="Wu L."/>
            <person name="Ma J."/>
        </authorList>
    </citation>
    <scope>NUCLEOTIDE SEQUENCE [LARGE SCALE GENOMIC DNA]</scope>
    <source>
        <strain evidence="1 2">JCM 14304</strain>
    </source>
</reference>
<accession>A0ABN2CZY7</accession>
<comment type="caution">
    <text evidence="1">The sequence shown here is derived from an EMBL/GenBank/DDBJ whole genome shotgun (WGS) entry which is preliminary data.</text>
</comment>
<dbReference type="SUPFAM" id="SSF48208">
    <property type="entry name" value="Six-hairpin glycosidases"/>
    <property type="match status" value="1"/>
</dbReference>
<proteinExistence type="predicted"/>
<keyword evidence="2" id="KW-1185">Reference proteome</keyword>
<evidence type="ECO:0008006" key="3">
    <source>
        <dbReference type="Google" id="ProtNLM"/>
    </source>
</evidence>
<dbReference type="RefSeq" id="WP_344187765.1">
    <property type="nucleotide sequence ID" value="NZ_BAAAND010000001.1"/>
</dbReference>